<dbReference type="EnsemblMetazoa" id="ASIC012797-RA">
    <property type="protein sequence ID" value="ASIC012797-PA"/>
    <property type="gene ID" value="ASIC012797"/>
</dbReference>
<reference evidence="1 3" key="1">
    <citation type="journal article" date="2014" name="BMC Genomics">
        <title>Genome sequence of Anopheles sinensis provides insight into genetics basis of mosquito competence for malaria parasites.</title>
        <authorList>
            <person name="Zhou D."/>
            <person name="Zhang D."/>
            <person name="Ding G."/>
            <person name="Shi L."/>
            <person name="Hou Q."/>
            <person name="Ye Y."/>
            <person name="Xu Y."/>
            <person name="Zhou H."/>
            <person name="Xiong C."/>
            <person name="Li S."/>
            <person name="Yu J."/>
            <person name="Hong S."/>
            <person name="Yu X."/>
            <person name="Zou P."/>
            <person name="Chen C."/>
            <person name="Chang X."/>
            <person name="Wang W."/>
            <person name="Lv Y."/>
            <person name="Sun Y."/>
            <person name="Ma L."/>
            <person name="Shen B."/>
            <person name="Zhu C."/>
        </authorList>
    </citation>
    <scope>NUCLEOTIDE SEQUENCE [LARGE SCALE GENOMIC DNA]</scope>
</reference>
<proteinExistence type="predicted"/>
<dbReference type="Proteomes" id="UP000030765">
    <property type="component" value="Unassembled WGS sequence"/>
</dbReference>
<protein>
    <submittedName>
        <fullName evidence="1 2">Uncharacterized protein</fullName>
    </submittedName>
</protein>
<dbReference type="EMBL" id="ATLV01020145">
    <property type="status" value="NOT_ANNOTATED_CDS"/>
    <property type="molecule type" value="Genomic_DNA"/>
</dbReference>
<dbReference type="EMBL" id="ATLV01020146">
    <property type="status" value="NOT_ANNOTATED_CDS"/>
    <property type="molecule type" value="Genomic_DNA"/>
</dbReference>
<gene>
    <name evidence="1" type="ORF">ZHAS_00012797</name>
</gene>
<evidence type="ECO:0000313" key="3">
    <source>
        <dbReference type="Proteomes" id="UP000030765"/>
    </source>
</evidence>
<evidence type="ECO:0000313" key="1">
    <source>
        <dbReference type="EMBL" id="KFB44887.1"/>
    </source>
</evidence>
<organism evidence="1">
    <name type="scientific">Anopheles sinensis</name>
    <name type="common">Mosquito</name>
    <dbReference type="NCBI Taxonomy" id="74873"/>
    <lineage>
        <taxon>Eukaryota</taxon>
        <taxon>Metazoa</taxon>
        <taxon>Ecdysozoa</taxon>
        <taxon>Arthropoda</taxon>
        <taxon>Hexapoda</taxon>
        <taxon>Insecta</taxon>
        <taxon>Pterygota</taxon>
        <taxon>Neoptera</taxon>
        <taxon>Endopterygota</taxon>
        <taxon>Diptera</taxon>
        <taxon>Nematocera</taxon>
        <taxon>Culicoidea</taxon>
        <taxon>Culicidae</taxon>
        <taxon>Anophelinae</taxon>
        <taxon>Anopheles</taxon>
    </lineage>
</organism>
<reference evidence="2" key="2">
    <citation type="submission" date="2020-05" db="UniProtKB">
        <authorList>
            <consortium name="EnsemblMetazoa"/>
        </authorList>
    </citation>
    <scope>IDENTIFICATION</scope>
</reference>
<dbReference type="VEuPathDB" id="VectorBase:ASIC012797"/>
<keyword evidence="3" id="KW-1185">Reference proteome</keyword>
<accession>A0A084W3U3</accession>
<evidence type="ECO:0000313" key="2">
    <source>
        <dbReference type="EnsemblMetazoa" id="ASIC012797-PA"/>
    </source>
</evidence>
<dbReference type="EMBL" id="KE525295">
    <property type="protein sequence ID" value="KFB44887.1"/>
    <property type="molecule type" value="Genomic_DNA"/>
</dbReference>
<name>A0A084W3U3_ANOSI</name>
<dbReference type="AlphaFoldDB" id="A0A084W3U3"/>
<sequence length="129" mass="13757">MATWQVQVHAVEHVLLASGPELESESEFLFVACGLCLTLPHADLALGRSKAFVNSQQSFQTHAIVNSQQSPGISSSSTHATSVNTVSNAIFGFSTHATCVNTVSNLPRHQPSPVPRANANVRESVVINH</sequence>